<reference evidence="2" key="1">
    <citation type="submission" date="2020-03" db="EMBL/GenBank/DDBJ databases">
        <title>The deep terrestrial virosphere.</title>
        <authorList>
            <person name="Holmfeldt K."/>
            <person name="Nilsson E."/>
            <person name="Simone D."/>
            <person name="Lopez-Fernandez M."/>
            <person name="Wu X."/>
            <person name="de Brujin I."/>
            <person name="Lundin D."/>
            <person name="Andersson A."/>
            <person name="Bertilsson S."/>
            <person name="Dopson M."/>
        </authorList>
    </citation>
    <scope>NUCLEOTIDE SEQUENCE</scope>
    <source>
        <strain evidence="2">MM415B01439</strain>
    </source>
</reference>
<dbReference type="EMBL" id="MT141328">
    <property type="protein sequence ID" value="QJA58543.1"/>
    <property type="molecule type" value="Genomic_DNA"/>
</dbReference>
<organism evidence="2">
    <name type="scientific">viral metagenome</name>
    <dbReference type="NCBI Taxonomy" id="1070528"/>
    <lineage>
        <taxon>unclassified sequences</taxon>
        <taxon>metagenomes</taxon>
        <taxon>organismal metagenomes</taxon>
    </lineage>
</organism>
<accession>A0A6M3IM91</accession>
<evidence type="ECO:0000313" key="2">
    <source>
        <dbReference type="EMBL" id="QJA58543.1"/>
    </source>
</evidence>
<evidence type="ECO:0000256" key="1">
    <source>
        <dbReference type="SAM" id="MobiDB-lite"/>
    </source>
</evidence>
<protein>
    <submittedName>
        <fullName evidence="2">Uncharacterized protein</fullName>
    </submittedName>
</protein>
<dbReference type="AlphaFoldDB" id="A0A6M3IM91"/>
<name>A0A6M3IM91_9ZZZZ</name>
<sequence>MAKKGSVKDMAATLPERQANAEKRYKREATEFYGEMEENGINTSKENVENIEPTPLIAQLAGQIISYKRKR</sequence>
<gene>
    <name evidence="2" type="ORF">MM415B01439_0020</name>
</gene>
<proteinExistence type="predicted"/>
<feature type="region of interest" description="Disordered" evidence="1">
    <location>
        <begin position="1"/>
        <end position="23"/>
    </location>
</feature>